<dbReference type="PANTHER" id="PTHR23342:SF0">
    <property type="entry name" value="N-ACETYLGLUTAMATE SYNTHASE, MITOCHONDRIAL"/>
    <property type="match status" value="1"/>
</dbReference>
<dbReference type="EC" id="2.7.2.8" evidence="9"/>
<evidence type="ECO:0000256" key="9">
    <source>
        <dbReference type="HAMAP-Rule" id="MF_00082"/>
    </source>
</evidence>
<dbReference type="InterPro" id="IPR037528">
    <property type="entry name" value="ArgB"/>
</dbReference>
<feature type="binding site" evidence="9">
    <location>
        <begin position="41"/>
        <end position="42"/>
    </location>
    <ligand>
        <name>substrate</name>
    </ligand>
</feature>
<comment type="function">
    <text evidence="9">Catalyzes the ATP-dependent phosphorylation of N-acetyl-L-glutamate.</text>
</comment>
<evidence type="ECO:0000256" key="8">
    <source>
        <dbReference type="ARBA" id="ARBA00048141"/>
    </source>
</evidence>
<dbReference type="PIRSF" id="PIRSF000728">
    <property type="entry name" value="NAGK"/>
    <property type="match status" value="1"/>
</dbReference>
<dbReference type="HAMAP" id="MF_00082">
    <property type="entry name" value="ArgB"/>
    <property type="match status" value="1"/>
</dbReference>
<dbReference type="NCBIfam" id="TIGR00761">
    <property type="entry name" value="argB"/>
    <property type="match status" value="1"/>
</dbReference>
<dbReference type="EMBL" id="RPFJ01000002">
    <property type="protein sequence ID" value="RPE00226.1"/>
    <property type="molecule type" value="Genomic_DNA"/>
</dbReference>
<feature type="domain" description="Aspartate/glutamate/uridylate kinase" evidence="10">
    <location>
        <begin position="5"/>
        <end position="243"/>
    </location>
</feature>
<sequence length="259" mass="28291">MKQKLNIIKIGGNVIDDEKSLSLFLTDYSKLEGLNILVHGGGKKATEVAKKLQLEPKMIEGRRVTDASNLEVVTMVYAGLLNKNIVAKLQQNNCNAIGLSGADGNTIKANKRIVKDVDYGFAGDIESVDVKTISVLLENNLTPVFCAITHNKNGQLLNTNADTVASELASALAKIYEVSLTYVFEKKGVLKNINDENSIIENINLAHYKNLKDDGIIADGMLPKLENCFVALNNGVAEIHIANTDFLTDKNIQHTRLIL</sequence>
<dbReference type="InterPro" id="IPR036393">
    <property type="entry name" value="AceGlu_kinase-like_sf"/>
</dbReference>
<dbReference type="Gene3D" id="3.40.1160.10">
    <property type="entry name" value="Acetylglutamate kinase-like"/>
    <property type="match status" value="1"/>
</dbReference>
<dbReference type="UniPathway" id="UPA00068">
    <property type="reaction ID" value="UER00107"/>
</dbReference>
<organism evidence="11 12">
    <name type="scientific">Aureibaculum marinum</name>
    <dbReference type="NCBI Taxonomy" id="2487930"/>
    <lineage>
        <taxon>Bacteria</taxon>
        <taxon>Pseudomonadati</taxon>
        <taxon>Bacteroidota</taxon>
        <taxon>Flavobacteriia</taxon>
        <taxon>Flavobacteriales</taxon>
        <taxon>Flavobacteriaceae</taxon>
        <taxon>Aureibaculum</taxon>
    </lineage>
</organism>
<keyword evidence="3 9" id="KW-0028">Amino-acid biosynthesis</keyword>
<dbReference type="InterPro" id="IPR004662">
    <property type="entry name" value="AcgluKinase_fam"/>
</dbReference>
<evidence type="ECO:0000256" key="2">
    <source>
        <dbReference type="ARBA" id="ARBA00022571"/>
    </source>
</evidence>
<keyword evidence="7 9" id="KW-0067">ATP-binding</keyword>
<keyword evidence="6 9" id="KW-0418">Kinase</keyword>
<comment type="pathway">
    <text evidence="1 9">Amino-acid biosynthesis; L-arginine biosynthesis; N(2)-acetyl-L-ornithine from L-glutamate: step 2/4.</text>
</comment>
<name>A0A3N4NWK3_9FLAO</name>
<comment type="caution">
    <text evidence="11">The sequence shown here is derived from an EMBL/GenBank/DDBJ whole genome shotgun (WGS) entry which is preliminary data.</text>
</comment>
<keyword evidence="12" id="KW-1185">Reference proteome</keyword>
<feature type="site" description="Transition state stabilizer" evidence="9">
    <location>
        <position position="9"/>
    </location>
</feature>
<evidence type="ECO:0000259" key="10">
    <source>
        <dbReference type="Pfam" id="PF00696"/>
    </source>
</evidence>
<evidence type="ECO:0000313" key="11">
    <source>
        <dbReference type="EMBL" id="RPE00226.1"/>
    </source>
</evidence>
<dbReference type="RefSeq" id="WP_123896462.1">
    <property type="nucleotide sequence ID" value="NZ_RPFJ01000002.1"/>
</dbReference>
<dbReference type="OrthoDB" id="9803155at2"/>
<dbReference type="InterPro" id="IPR001048">
    <property type="entry name" value="Asp/Glu/Uridylate_kinase"/>
</dbReference>
<accession>A0A3N4NWK3</accession>
<keyword evidence="4 9" id="KW-0808">Transferase</keyword>
<keyword evidence="9" id="KW-0963">Cytoplasm</keyword>
<dbReference type="GO" id="GO:0003991">
    <property type="term" value="F:acetylglutamate kinase activity"/>
    <property type="evidence" value="ECO:0007669"/>
    <property type="project" value="UniProtKB-UniRule"/>
</dbReference>
<dbReference type="Pfam" id="PF00696">
    <property type="entry name" value="AA_kinase"/>
    <property type="match status" value="1"/>
</dbReference>
<feature type="binding site" evidence="9">
    <location>
        <position position="63"/>
    </location>
    <ligand>
        <name>substrate</name>
    </ligand>
</feature>
<reference evidence="11 12" key="1">
    <citation type="submission" date="2018-11" db="EMBL/GenBank/DDBJ databases">
        <title>Aureibaculum marinum gen. nov., sp. nov., a member of the family Flavobacteriaceae isolated from the Bohai Sea.</title>
        <authorList>
            <person name="Ji X."/>
        </authorList>
    </citation>
    <scope>NUCLEOTIDE SEQUENCE [LARGE SCALE GENOMIC DNA]</scope>
    <source>
        <strain evidence="11 12">BH-SD17</strain>
    </source>
</reference>
<keyword evidence="5 9" id="KW-0547">Nucleotide-binding</keyword>
<comment type="catalytic activity">
    <reaction evidence="8 9">
        <text>N-acetyl-L-glutamate + ATP = N-acetyl-L-glutamyl 5-phosphate + ADP</text>
        <dbReference type="Rhea" id="RHEA:14629"/>
        <dbReference type="ChEBI" id="CHEBI:30616"/>
        <dbReference type="ChEBI" id="CHEBI:44337"/>
        <dbReference type="ChEBI" id="CHEBI:57936"/>
        <dbReference type="ChEBI" id="CHEBI:456216"/>
        <dbReference type="EC" id="2.7.2.8"/>
    </reaction>
</comment>
<evidence type="ECO:0000256" key="7">
    <source>
        <dbReference type="ARBA" id="ARBA00022840"/>
    </source>
</evidence>
<gene>
    <name evidence="9 11" type="primary">argB</name>
    <name evidence="11" type="ORF">EGM88_02890</name>
</gene>
<dbReference type="GO" id="GO:0005524">
    <property type="term" value="F:ATP binding"/>
    <property type="evidence" value="ECO:0007669"/>
    <property type="project" value="UniProtKB-UniRule"/>
</dbReference>
<protein>
    <recommendedName>
        <fullName evidence="9">Acetylglutamate kinase</fullName>
        <ecNumber evidence="9">2.7.2.8</ecNumber>
    </recommendedName>
    <alternativeName>
        <fullName evidence="9">N-acetyl-L-glutamate 5-phosphotransferase</fullName>
    </alternativeName>
    <alternativeName>
        <fullName evidence="9">NAG kinase</fullName>
        <shortName evidence="9">NAGK</shortName>
    </alternativeName>
</protein>
<keyword evidence="2 9" id="KW-0055">Arginine biosynthesis</keyword>
<feature type="binding site" evidence="9">
    <location>
        <position position="158"/>
    </location>
    <ligand>
        <name>substrate</name>
    </ligand>
</feature>
<evidence type="ECO:0000256" key="3">
    <source>
        <dbReference type="ARBA" id="ARBA00022605"/>
    </source>
</evidence>
<dbReference type="SUPFAM" id="SSF53633">
    <property type="entry name" value="Carbamate kinase-like"/>
    <property type="match status" value="1"/>
</dbReference>
<dbReference type="GO" id="GO:0042450">
    <property type="term" value="P:L-arginine biosynthetic process via ornithine"/>
    <property type="evidence" value="ECO:0007669"/>
    <property type="project" value="UniProtKB-UniRule"/>
</dbReference>
<proteinExistence type="inferred from homology"/>
<feature type="site" description="Transition state stabilizer" evidence="9">
    <location>
        <position position="224"/>
    </location>
</feature>
<dbReference type="CDD" id="cd04238">
    <property type="entry name" value="AAK_NAGK-like"/>
    <property type="match status" value="1"/>
</dbReference>
<dbReference type="AlphaFoldDB" id="A0A3N4NWK3"/>
<comment type="similarity">
    <text evidence="9">Belongs to the acetylglutamate kinase family. ArgB subfamily.</text>
</comment>
<evidence type="ECO:0000313" key="12">
    <source>
        <dbReference type="Proteomes" id="UP000270856"/>
    </source>
</evidence>
<dbReference type="Proteomes" id="UP000270856">
    <property type="component" value="Unassembled WGS sequence"/>
</dbReference>
<dbReference type="GO" id="GO:0005737">
    <property type="term" value="C:cytoplasm"/>
    <property type="evidence" value="ECO:0007669"/>
    <property type="project" value="UniProtKB-SubCell"/>
</dbReference>
<evidence type="ECO:0000256" key="5">
    <source>
        <dbReference type="ARBA" id="ARBA00022741"/>
    </source>
</evidence>
<comment type="subcellular location">
    <subcellularLocation>
        <location evidence="9">Cytoplasm</location>
    </subcellularLocation>
</comment>
<evidence type="ECO:0000256" key="1">
    <source>
        <dbReference type="ARBA" id="ARBA00004828"/>
    </source>
</evidence>
<evidence type="ECO:0000256" key="4">
    <source>
        <dbReference type="ARBA" id="ARBA00022679"/>
    </source>
</evidence>
<dbReference type="PANTHER" id="PTHR23342">
    <property type="entry name" value="N-ACETYLGLUTAMATE SYNTHASE"/>
    <property type="match status" value="1"/>
</dbReference>
<evidence type="ECO:0000256" key="6">
    <source>
        <dbReference type="ARBA" id="ARBA00022777"/>
    </source>
</evidence>